<dbReference type="OrthoDB" id="10406590at2759"/>
<reference evidence="2 3" key="1">
    <citation type="journal article" date="2010" name="Nature">
        <title>The Ectocarpus genome and the independent evolution of multicellularity in brown algae.</title>
        <authorList>
            <person name="Cock J.M."/>
            <person name="Sterck L."/>
            <person name="Rouze P."/>
            <person name="Scornet D."/>
            <person name="Allen A.E."/>
            <person name="Amoutzias G."/>
            <person name="Anthouard V."/>
            <person name="Artiguenave F."/>
            <person name="Aury J.M."/>
            <person name="Badger J.H."/>
            <person name="Beszteri B."/>
            <person name="Billiau K."/>
            <person name="Bonnet E."/>
            <person name="Bothwell J.H."/>
            <person name="Bowler C."/>
            <person name="Boyen C."/>
            <person name="Brownlee C."/>
            <person name="Carrano C.J."/>
            <person name="Charrier B."/>
            <person name="Cho G.Y."/>
            <person name="Coelho S.M."/>
            <person name="Collen J."/>
            <person name="Corre E."/>
            <person name="Da Silva C."/>
            <person name="Delage L."/>
            <person name="Delaroque N."/>
            <person name="Dittami S.M."/>
            <person name="Doulbeau S."/>
            <person name="Elias M."/>
            <person name="Farnham G."/>
            <person name="Gachon C.M."/>
            <person name="Gschloessl B."/>
            <person name="Heesch S."/>
            <person name="Jabbari K."/>
            <person name="Jubin C."/>
            <person name="Kawai H."/>
            <person name="Kimura K."/>
            <person name="Kloareg B."/>
            <person name="Kupper F.C."/>
            <person name="Lang D."/>
            <person name="Le Bail A."/>
            <person name="Leblanc C."/>
            <person name="Lerouge P."/>
            <person name="Lohr M."/>
            <person name="Lopez P.J."/>
            <person name="Martens C."/>
            <person name="Maumus F."/>
            <person name="Michel G."/>
            <person name="Miranda-Saavedra D."/>
            <person name="Morales J."/>
            <person name="Moreau H."/>
            <person name="Motomura T."/>
            <person name="Nagasato C."/>
            <person name="Napoli C.A."/>
            <person name="Nelson D.R."/>
            <person name="Nyvall-Collen P."/>
            <person name="Peters A.F."/>
            <person name="Pommier C."/>
            <person name="Potin P."/>
            <person name="Poulain J."/>
            <person name="Quesneville H."/>
            <person name="Read B."/>
            <person name="Rensing S.A."/>
            <person name="Ritter A."/>
            <person name="Rousvoal S."/>
            <person name="Samanta M."/>
            <person name="Samson G."/>
            <person name="Schroeder D.C."/>
            <person name="Segurens B."/>
            <person name="Strittmatter M."/>
            <person name="Tonon T."/>
            <person name="Tregear J.W."/>
            <person name="Valentin K."/>
            <person name="von Dassow P."/>
            <person name="Yamagishi T."/>
            <person name="Van de Peer Y."/>
            <person name="Wincker P."/>
        </authorList>
    </citation>
    <scope>NUCLEOTIDE SEQUENCE [LARGE SCALE GENOMIC DNA]</scope>
    <source>
        <strain evidence="3">Ec32 / CCAP1310/4</strain>
    </source>
</reference>
<feature type="compositionally biased region" description="Basic and acidic residues" evidence="1">
    <location>
        <begin position="47"/>
        <end position="57"/>
    </location>
</feature>
<keyword evidence="3" id="KW-1185">Reference proteome</keyword>
<feature type="compositionally biased region" description="Low complexity" evidence="1">
    <location>
        <begin position="615"/>
        <end position="627"/>
    </location>
</feature>
<feature type="compositionally biased region" description="Low complexity" evidence="1">
    <location>
        <begin position="7"/>
        <end position="22"/>
    </location>
</feature>
<feature type="compositionally biased region" description="Polar residues" evidence="1">
    <location>
        <begin position="326"/>
        <end position="351"/>
    </location>
</feature>
<feature type="compositionally biased region" description="Polar residues" evidence="1">
    <location>
        <begin position="194"/>
        <end position="209"/>
    </location>
</feature>
<protein>
    <submittedName>
        <fullName evidence="2">Beta strand repeat-containing protein</fullName>
    </submittedName>
</protein>
<accession>D7G4M3</accession>
<feature type="compositionally biased region" description="Polar residues" evidence="1">
    <location>
        <begin position="466"/>
        <end position="480"/>
    </location>
</feature>
<dbReference type="AlphaFoldDB" id="D7G4M3"/>
<organism evidence="2 3">
    <name type="scientific">Ectocarpus siliculosus</name>
    <name type="common">Brown alga</name>
    <name type="synonym">Conferva siliculosa</name>
    <dbReference type="NCBI Taxonomy" id="2880"/>
    <lineage>
        <taxon>Eukaryota</taxon>
        <taxon>Sar</taxon>
        <taxon>Stramenopiles</taxon>
        <taxon>Ochrophyta</taxon>
        <taxon>PX clade</taxon>
        <taxon>Phaeophyceae</taxon>
        <taxon>Ectocarpales</taxon>
        <taxon>Ectocarpaceae</taxon>
        <taxon>Ectocarpus</taxon>
    </lineage>
</organism>
<sequence length="855" mass="87595">MSGTVGGHAAASSSAAAGHASADNGAQETPVVSQVKPDTKATTPRAIEAKDGGDKPATRQSPDPAAATTSSEGIRTKKKQGVSGVERQPTPRPGHGSSTAAGKWKGTPAWRTSPEQGKSVTTPRNTAVLSGTGAFFVTPEQTSPCELRCKCSRVHSNGRGSPPSARSPELVETATTPAGTAASTAARVPASARQPTTPTGLRDSSNARAATNGVDNPASRKPSEPAKAATTPRGTAASTGARFSFMAKQLSTTTGHRSNNDDRMAAICRSNPSSTTSPHPAKTVTTPRGTGSLTATGVSSSVRQPKTPIPTNHRTADRAVKIGQGNPASTTSPHPAKTVTTPRNTAVSTGNRVFFGSRQPTTPTSLRAARAAKNAKVSPASTPSPHPTKTAVTTPRGTATSASTRVPSSAKQPTTPTARRGNNNGRAVTAGRGNPASTASPHPAKAATTPRNRAVSTGNRVFFGTRQPTTPTTLHASRTAKNAMISPASTPSPHPTKTAVTTPRGTATSASTRVPSSARQQTTPTGRRGNQKDRAVTIGRGNPASTTSPHPAKVATTPRDRAVSTGNRVFFGPRQPTTPTSLRAARTANNAKISSASTPSPQPAEAAVMTPRGMATSASTRAPSSARQQTTLTGRRGNNNDRAATDRESQASRSSSEPTGAAKTPRSMPGATRDRISLVARQAAEGIRRRSMSARASTDRGGKLASGRSPEQADATTPSGITSLLADTSSSVVASNSAQGLGSTSSGGTIQGRHPRAQVSAGAPEDSGSGMEPSPIVPATGEYSMLEPPSASEPSEMEPAEPAEAAQAGGQTRDRPVQRPRSEFAPRPTCSMAEYMMPQIQLLNALQRTVLLNPF</sequence>
<feature type="region of interest" description="Disordered" evidence="1">
    <location>
        <begin position="736"/>
        <end position="830"/>
    </location>
</feature>
<feature type="compositionally biased region" description="Polar residues" evidence="1">
    <location>
        <begin position="270"/>
        <end position="313"/>
    </location>
</feature>
<evidence type="ECO:0000256" key="1">
    <source>
        <dbReference type="SAM" id="MobiDB-lite"/>
    </source>
</evidence>
<feature type="compositionally biased region" description="Low complexity" evidence="1">
    <location>
        <begin position="173"/>
        <end position="193"/>
    </location>
</feature>
<dbReference type="eggNOG" id="KOG1216">
    <property type="taxonomic scope" value="Eukaryota"/>
</dbReference>
<gene>
    <name evidence="2" type="ORF">Esi_0057_0118</name>
</gene>
<feature type="compositionally biased region" description="Polar residues" evidence="1">
    <location>
        <begin position="736"/>
        <end position="748"/>
    </location>
</feature>
<name>D7G4M3_ECTSI</name>
<feature type="compositionally biased region" description="Polar residues" evidence="1">
    <location>
        <begin position="628"/>
        <end position="642"/>
    </location>
</feature>
<feature type="compositionally biased region" description="Polar residues" evidence="1">
    <location>
        <begin position="498"/>
        <end position="525"/>
    </location>
</feature>
<proteinExistence type="predicted"/>
<feature type="compositionally biased region" description="Basic and acidic residues" evidence="1">
    <location>
        <begin position="812"/>
        <end position="824"/>
    </location>
</feature>
<feature type="region of interest" description="Disordered" evidence="1">
    <location>
        <begin position="152"/>
        <end position="582"/>
    </location>
</feature>
<dbReference type="Proteomes" id="UP000002630">
    <property type="component" value="Unassembled WGS sequence"/>
</dbReference>
<feature type="compositionally biased region" description="Polar residues" evidence="1">
    <location>
        <begin position="390"/>
        <end position="426"/>
    </location>
</feature>
<feature type="region of interest" description="Disordered" evidence="1">
    <location>
        <begin position="1"/>
        <end position="126"/>
    </location>
</feature>
<dbReference type="InParanoid" id="D7G4M3"/>
<feature type="compositionally biased region" description="Polar residues" evidence="1">
    <location>
        <begin position="113"/>
        <end position="126"/>
    </location>
</feature>
<feature type="compositionally biased region" description="Polar residues" evidence="1">
    <location>
        <begin position="449"/>
        <end position="459"/>
    </location>
</feature>
<feature type="region of interest" description="Disordered" evidence="1">
    <location>
        <begin position="612"/>
        <end position="722"/>
    </location>
</feature>
<dbReference type="EMBL" id="FN649760">
    <property type="protein sequence ID" value="CBJ48926.1"/>
    <property type="molecule type" value="Genomic_DNA"/>
</dbReference>
<evidence type="ECO:0000313" key="2">
    <source>
        <dbReference type="EMBL" id="CBJ48926.1"/>
    </source>
</evidence>
<evidence type="ECO:0000313" key="3">
    <source>
        <dbReference type="Proteomes" id="UP000002630"/>
    </source>
</evidence>